<dbReference type="InterPro" id="IPR033942">
    <property type="entry name" value="IMPase"/>
</dbReference>
<organism evidence="8 9">
    <name type="scientific">Nocardia arthritidis</name>
    <dbReference type="NCBI Taxonomy" id="228602"/>
    <lineage>
        <taxon>Bacteria</taxon>
        <taxon>Bacillati</taxon>
        <taxon>Actinomycetota</taxon>
        <taxon>Actinomycetes</taxon>
        <taxon>Mycobacteriales</taxon>
        <taxon>Nocardiaceae</taxon>
        <taxon>Nocardia</taxon>
    </lineage>
</organism>
<dbReference type="EC" id="3.1.3.25" evidence="7"/>
<reference evidence="8 9" key="1">
    <citation type="journal article" date="2019" name="ACS Chem. Biol.">
        <title>Identification and Mobilization of a Cryptic Antibiotic Biosynthesis Gene Locus from a Human-Pathogenic Nocardia Isolate.</title>
        <authorList>
            <person name="Herisse M."/>
            <person name="Ishida K."/>
            <person name="Porter J.L."/>
            <person name="Howden B."/>
            <person name="Hertweck C."/>
            <person name="Stinear T.P."/>
            <person name="Pidot S.J."/>
        </authorList>
    </citation>
    <scope>NUCLEOTIDE SEQUENCE [LARGE SCALE GENOMIC DNA]</scope>
    <source>
        <strain evidence="8 9">AUSMDU00012717</strain>
    </source>
</reference>
<keyword evidence="9" id="KW-1185">Reference proteome</keyword>
<evidence type="ECO:0000256" key="3">
    <source>
        <dbReference type="ARBA" id="ARBA00022723"/>
    </source>
</evidence>
<protein>
    <recommendedName>
        <fullName evidence="7">Inositol-1-monophosphatase</fullName>
        <ecNumber evidence="7">3.1.3.25</ecNumber>
    </recommendedName>
</protein>
<dbReference type="GO" id="GO:0006020">
    <property type="term" value="P:inositol metabolic process"/>
    <property type="evidence" value="ECO:0007669"/>
    <property type="project" value="TreeGrafter"/>
</dbReference>
<name>A0A6G9YLC7_9NOCA</name>
<accession>A0A6G9YLC7</accession>
<proteinExistence type="inferred from homology"/>
<gene>
    <name evidence="8" type="ORF">F5544_29440</name>
</gene>
<comment type="cofactor">
    <cofactor evidence="2 6 7">
        <name>Mg(2+)</name>
        <dbReference type="ChEBI" id="CHEBI:18420"/>
    </cofactor>
</comment>
<dbReference type="EMBL" id="CP046172">
    <property type="protein sequence ID" value="QIS13733.1"/>
    <property type="molecule type" value="Genomic_DNA"/>
</dbReference>
<evidence type="ECO:0000313" key="9">
    <source>
        <dbReference type="Proteomes" id="UP000503540"/>
    </source>
</evidence>
<dbReference type="Gene3D" id="3.30.540.10">
    <property type="entry name" value="Fructose-1,6-Bisphosphatase, subunit A, domain 1"/>
    <property type="match status" value="1"/>
</dbReference>
<feature type="binding site" evidence="6">
    <location>
        <position position="133"/>
    </location>
    <ligand>
        <name>Mg(2+)</name>
        <dbReference type="ChEBI" id="CHEBI:18420"/>
        <label>1</label>
        <note>catalytic</note>
    </ligand>
</feature>
<evidence type="ECO:0000256" key="1">
    <source>
        <dbReference type="ARBA" id="ARBA00001033"/>
    </source>
</evidence>
<dbReference type="Proteomes" id="UP000503540">
    <property type="component" value="Chromosome"/>
</dbReference>
<evidence type="ECO:0000256" key="2">
    <source>
        <dbReference type="ARBA" id="ARBA00001946"/>
    </source>
</evidence>
<dbReference type="GO" id="GO:0046872">
    <property type="term" value="F:metal ion binding"/>
    <property type="evidence" value="ECO:0007669"/>
    <property type="project" value="UniProtKB-KW"/>
</dbReference>
<comment type="similarity">
    <text evidence="7">Belongs to the inositol monophosphatase superfamily.</text>
</comment>
<dbReference type="CDD" id="cd01639">
    <property type="entry name" value="IMPase"/>
    <property type="match status" value="1"/>
</dbReference>
<keyword evidence="5 6" id="KW-0460">Magnesium</keyword>
<keyword evidence="4 7" id="KW-0378">Hydrolase</keyword>
<dbReference type="Pfam" id="PF00459">
    <property type="entry name" value="Inositol_P"/>
    <property type="match status" value="1"/>
</dbReference>
<evidence type="ECO:0000256" key="6">
    <source>
        <dbReference type="PIRSR" id="PIRSR600760-2"/>
    </source>
</evidence>
<feature type="binding site" evidence="6">
    <location>
        <position position="265"/>
    </location>
    <ligand>
        <name>Mg(2+)</name>
        <dbReference type="ChEBI" id="CHEBI:18420"/>
        <label>1</label>
        <note>catalytic</note>
    </ligand>
</feature>
<dbReference type="Gene3D" id="3.40.190.80">
    <property type="match status" value="1"/>
</dbReference>
<dbReference type="PANTHER" id="PTHR20854">
    <property type="entry name" value="INOSITOL MONOPHOSPHATASE"/>
    <property type="match status" value="1"/>
</dbReference>
<evidence type="ECO:0000313" key="8">
    <source>
        <dbReference type="EMBL" id="QIS13733.1"/>
    </source>
</evidence>
<dbReference type="SUPFAM" id="SSF56655">
    <property type="entry name" value="Carbohydrate phosphatase"/>
    <property type="match status" value="1"/>
</dbReference>
<dbReference type="InterPro" id="IPR020583">
    <property type="entry name" value="Inositol_monoP_metal-BS"/>
</dbReference>
<dbReference type="GO" id="GO:0008934">
    <property type="term" value="F:inositol monophosphate 1-phosphatase activity"/>
    <property type="evidence" value="ECO:0007669"/>
    <property type="project" value="InterPro"/>
</dbReference>
<keyword evidence="3 6" id="KW-0479">Metal-binding</keyword>
<evidence type="ECO:0000256" key="5">
    <source>
        <dbReference type="ARBA" id="ARBA00022842"/>
    </source>
</evidence>
<dbReference type="AlphaFoldDB" id="A0A6G9YLC7"/>
<evidence type="ECO:0000256" key="4">
    <source>
        <dbReference type="ARBA" id="ARBA00022801"/>
    </source>
</evidence>
<dbReference type="PANTHER" id="PTHR20854:SF4">
    <property type="entry name" value="INOSITOL-1-MONOPHOSPHATASE-RELATED"/>
    <property type="match status" value="1"/>
</dbReference>
<evidence type="ECO:0000256" key="7">
    <source>
        <dbReference type="RuleBase" id="RU364068"/>
    </source>
</evidence>
<feature type="binding site" evidence="6">
    <location>
        <position position="114"/>
    </location>
    <ligand>
        <name>Mg(2+)</name>
        <dbReference type="ChEBI" id="CHEBI:18420"/>
        <label>1</label>
        <note>catalytic</note>
    </ligand>
</feature>
<dbReference type="InterPro" id="IPR000760">
    <property type="entry name" value="Inositol_monophosphatase-like"/>
</dbReference>
<feature type="binding site" evidence="6">
    <location>
        <position position="136"/>
    </location>
    <ligand>
        <name>Mg(2+)</name>
        <dbReference type="ChEBI" id="CHEBI:18420"/>
        <label>1</label>
        <note>catalytic</note>
    </ligand>
</feature>
<dbReference type="PRINTS" id="PR00377">
    <property type="entry name" value="IMPHPHTASES"/>
</dbReference>
<feature type="binding site" evidence="6">
    <location>
        <position position="135"/>
    </location>
    <ligand>
        <name>Mg(2+)</name>
        <dbReference type="ChEBI" id="CHEBI:18420"/>
        <label>1</label>
        <note>catalytic</note>
    </ligand>
</feature>
<dbReference type="GO" id="GO:0007165">
    <property type="term" value="P:signal transduction"/>
    <property type="evidence" value="ECO:0007669"/>
    <property type="project" value="TreeGrafter"/>
</dbReference>
<sequence length="321" mass="33663">MRNPYPIGHRICDAMETVPQPSSQVFEPSGTDSAILRGDEAELRRIAVELAETAAAHVRARRPEVFGPAGARADDAVQAKGHPTDPVTIVDKESEELIRRLLAERRPADAILGEEGGGSIDVTDTEVVHWVVDPIDGTVNFLYGIPGYAVSVAAMRGGRPVAGAVVDVALAATYSAALGQGSTRTDTDGSVEELRCNPVTSLSMSLVATGFAYSTKRRTRQAELIGDVLPHIRDIRRFGAAALDFCHVASGRVDAYFEHGLNAWDWGAGALIAAEAGARLSVPPATAGGVDGDLVVAAAPGIAEELGKLLDRIGATEAIPE</sequence>
<comment type="catalytic activity">
    <reaction evidence="1 7">
        <text>a myo-inositol phosphate + H2O = myo-inositol + phosphate</text>
        <dbReference type="Rhea" id="RHEA:24056"/>
        <dbReference type="ChEBI" id="CHEBI:15377"/>
        <dbReference type="ChEBI" id="CHEBI:17268"/>
        <dbReference type="ChEBI" id="CHEBI:43474"/>
        <dbReference type="ChEBI" id="CHEBI:84139"/>
        <dbReference type="EC" id="3.1.3.25"/>
    </reaction>
</comment>
<dbReference type="KEGG" id="nah:F5544_29440"/>
<dbReference type="PROSITE" id="PS00629">
    <property type="entry name" value="IMP_1"/>
    <property type="match status" value="1"/>
</dbReference>